<evidence type="ECO:0000313" key="2">
    <source>
        <dbReference type="EMBL" id="SVB23168.1"/>
    </source>
</evidence>
<dbReference type="Gene3D" id="3.90.1150.140">
    <property type="match status" value="1"/>
</dbReference>
<dbReference type="Pfam" id="PF20732">
    <property type="entry name" value="NamZ_C"/>
    <property type="match status" value="1"/>
</dbReference>
<feature type="non-terminal residue" evidence="2">
    <location>
        <position position="1"/>
    </location>
</feature>
<reference evidence="2" key="1">
    <citation type="submission" date="2018-05" db="EMBL/GenBank/DDBJ databases">
        <authorList>
            <person name="Lanie J.A."/>
            <person name="Ng W.-L."/>
            <person name="Kazmierczak K.M."/>
            <person name="Andrzejewski T.M."/>
            <person name="Davidsen T.M."/>
            <person name="Wayne K.J."/>
            <person name="Tettelin H."/>
            <person name="Glass J.I."/>
            <person name="Rusch D."/>
            <person name="Podicherti R."/>
            <person name="Tsui H.-C.T."/>
            <person name="Winkler M.E."/>
        </authorList>
    </citation>
    <scope>NUCLEOTIDE SEQUENCE</scope>
</reference>
<sequence length="65" mass="7906">IEIRITNRNEYKSVETGVYMLFTIFKYYSDQLIFREKHLNRLWGQDDLLKSIKSNVNVFDFLKTI</sequence>
<organism evidence="2">
    <name type="scientific">marine metagenome</name>
    <dbReference type="NCBI Taxonomy" id="408172"/>
    <lineage>
        <taxon>unclassified sequences</taxon>
        <taxon>metagenomes</taxon>
        <taxon>ecological metagenomes</taxon>
    </lineage>
</organism>
<evidence type="ECO:0000259" key="1">
    <source>
        <dbReference type="Pfam" id="PF20732"/>
    </source>
</evidence>
<dbReference type="EMBL" id="UINC01033612">
    <property type="protein sequence ID" value="SVB23168.1"/>
    <property type="molecule type" value="Genomic_DNA"/>
</dbReference>
<accession>A0A382CAM1</accession>
<dbReference type="InterPro" id="IPR048503">
    <property type="entry name" value="NamZ_C"/>
</dbReference>
<feature type="domain" description="Peptidoglycan beta-N-acetylmuramidase NamZ C-terminal" evidence="1">
    <location>
        <begin position="1"/>
        <end position="62"/>
    </location>
</feature>
<name>A0A382CAM1_9ZZZZ</name>
<proteinExistence type="predicted"/>
<protein>
    <recommendedName>
        <fullName evidence="1">Peptidoglycan beta-N-acetylmuramidase NamZ C-terminal domain-containing protein</fullName>
    </recommendedName>
</protein>
<dbReference type="AlphaFoldDB" id="A0A382CAM1"/>
<gene>
    <name evidence="2" type="ORF">METZ01_LOCUS176022</name>
</gene>